<sequence length="346" mass="37432">MQGERPSSARSGIVTAGTWCVDGNKLVEYWPGEDGLAEILNEEARGGGSGCNLAIDIKRLDPDIWVETQGLIGEDEDGRLLHAEADRYGIDRRRLVMTREARTLHTDAYTSQRSGRRTHIFNPGAASLMTPDHFDFTDTKGRILHLGLPGVHKKMDAPWNGDANGWLTVLRMARQAGLITNLELATASPARLRELVRPLLPHLDLLIVNDSEMGAIGEEETVRDDRTVVEACIRAARKVLEAGSCQVVAAHFPTGAVAVTRDGDIVTQPSIRVPKSVIAGANGAGDAFAAGFLYGFHEGWELRRCLALAHAAAAASLRSVTTCDAVAPWRECLALADEWGWNDGIG</sequence>
<dbReference type="GO" id="GO:0016301">
    <property type="term" value="F:kinase activity"/>
    <property type="evidence" value="ECO:0007669"/>
    <property type="project" value="UniProtKB-KW"/>
</dbReference>
<dbReference type="EMBL" id="PUEJ01000006">
    <property type="protein sequence ID" value="PRH86129.1"/>
    <property type="molecule type" value="Genomic_DNA"/>
</dbReference>
<dbReference type="RefSeq" id="WP_105863426.1">
    <property type="nucleotide sequence ID" value="NZ_PUEJ01000006.1"/>
</dbReference>
<name>A0A2S9Q9W5_9HYPH</name>
<evidence type="ECO:0000313" key="5">
    <source>
        <dbReference type="Proteomes" id="UP000237682"/>
    </source>
</evidence>
<reference evidence="4 5" key="1">
    <citation type="submission" date="2018-02" db="EMBL/GenBank/DDBJ databases">
        <title>Whole genome sequencing of endophytic bacterium.</title>
        <authorList>
            <person name="Eedara R."/>
            <person name="Podile A.R."/>
        </authorList>
    </citation>
    <scope>NUCLEOTIDE SEQUENCE [LARGE SCALE GENOMIC DNA]</scope>
    <source>
        <strain evidence="4 5">RP1T</strain>
    </source>
</reference>
<dbReference type="PANTHER" id="PTHR10584">
    <property type="entry name" value="SUGAR KINASE"/>
    <property type="match status" value="1"/>
</dbReference>
<keyword evidence="2 4" id="KW-0418">Kinase</keyword>
<accession>A0A2S9Q9W5</accession>
<dbReference type="Pfam" id="PF00294">
    <property type="entry name" value="PfkB"/>
    <property type="match status" value="1"/>
</dbReference>
<organism evidence="4 5">
    <name type="scientific">Labrys okinawensis</name>
    <dbReference type="NCBI Taxonomy" id="346911"/>
    <lineage>
        <taxon>Bacteria</taxon>
        <taxon>Pseudomonadati</taxon>
        <taxon>Pseudomonadota</taxon>
        <taxon>Alphaproteobacteria</taxon>
        <taxon>Hyphomicrobiales</taxon>
        <taxon>Xanthobacteraceae</taxon>
        <taxon>Labrys</taxon>
    </lineage>
</organism>
<proteinExistence type="predicted"/>
<gene>
    <name evidence="4" type="ORF">C5L14_17925</name>
</gene>
<dbReference type="InterPro" id="IPR011611">
    <property type="entry name" value="PfkB_dom"/>
</dbReference>
<dbReference type="OrthoDB" id="9813569at2"/>
<keyword evidence="1" id="KW-0808">Transferase</keyword>
<evidence type="ECO:0000259" key="3">
    <source>
        <dbReference type="Pfam" id="PF00294"/>
    </source>
</evidence>
<dbReference type="Gene3D" id="3.40.1190.20">
    <property type="match status" value="1"/>
</dbReference>
<evidence type="ECO:0000256" key="2">
    <source>
        <dbReference type="ARBA" id="ARBA00022777"/>
    </source>
</evidence>
<dbReference type="PANTHER" id="PTHR10584:SF166">
    <property type="entry name" value="RIBOKINASE"/>
    <property type="match status" value="1"/>
</dbReference>
<comment type="caution">
    <text evidence="4">The sequence shown here is derived from an EMBL/GenBank/DDBJ whole genome shotgun (WGS) entry which is preliminary data.</text>
</comment>
<dbReference type="GO" id="GO:0005829">
    <property type="term" value="C:cytosol"/>
    <property type="evidence" value="ECO:0007669"/>
    <property type="project" value="TreeGrafter"/>
</dbReference>
<keyword evidence="5" id="KW-1185">Reference proteome</keyword>
<evidence type="ECO:0000313" key="4">
    <source>
        <dbReference type="EMBL" id="PRH86129.1"/>
    </source>
</evidence>
<dbReference type="InterPro" id="IPR029056">
    <property type="entry name" value="Ribokinase-like"/>
</dbReference>
<dbReference type="AlphaFoldDB" id="A0A2S9Q9W5"/>
<feature type="domain" description="Carbohydrate kinase PfkB" evidence="3">
    <location>
        <begin position="38"/>
        <end position="324"/>
    </location>
</feature>
<protein>
    <submittedName>
        <fullName evidence="4">Carbohydrate kinase family protein</fullName>
    </submittedName>
</protein>
<dbReference type="Proteomes" id="UP000237682">
    <property type="component" value="Unassembled WGS sequence"/>
</dbReference>
<dbReference type="SUPFAM" id="SSF53613">
    <property type="entry name" value="Ribokinase-like"/>
    <property type="match status" value="1"/>
</dbReference>
<evidence type="ECO:0000256" key="1">
    <source>
        <dbReference type="ARBA" id="ARBA00022679"/>
    </source>
</evidence>